<name>A0A7S2UBE1_9STRA</name>
<dbReference type="PIRSF" id="PIRSF000524">
    <property type="entry name" value="SPT"/>
    <property type="match status" value="1"/>
</dbReference>
<keyword evidence="4" id="KW-0032">Aminotransferase</keyword>
<comment type="similarity">
    <text evidence="2">Belongs to the class-V pyridoxal-phosphate-dependent aminotransferase family.</text>
</comment>
<dbReference type="AlphaFoldDB" id="A0A7S2UBE1"/>
<dbReference type="EC" id="2.6.1.44" evidence="3"/>
<evidence type="ECO:0000256" key="7">
    <source>
        <dbReference type="PIRSR" id="PIRSR000524-1"/>
    </source>
</evidence>
<evidence type="ECO:0000256" key="1">
    <source>
        <dbReference type="ARBA" id="ARBA00001933"/>
    </source>
</evidence>
<evidence type="ECO:0000256" key="2">
    <source>
        <dbReference type="ARBA" id="ARBA00009236"/>
    </source>
</evidence>
<evidence type="ECO:0000256" key="8">
    <source>
        <dbReference type="PIRSR" id="PIRSR000524-50"/>
    </source>
</evidence>
<accession>A0A7S2UBE1</accession>
<dbReference type="PANTHER" id="PTHR21152:SF24">
    <property type="entry name" value="ALANINE--GLYOXYLATE AMINOTRANSFERASE 1"/>
    <property type="match status" value="1"/>
</dbReference>
<dbReference type="GO" id="GO:0004760">
    <property type="term" value="F:L-serine-pyruvate transaminase activity"/>
    <property type="evidence" value="ECO:0007669"/>
    <property type="project" value="TreeGrafter"/>
</dbReference>
<reference evidence="10" key="1">
    <citation type="submission" date="2021-01" db="EMBL/GenBank/DDBJ databases">
        <authorList>
            <person name="Corre E."/>
            <person name="Pelletier E."/>
            <person name="Niang G."/>
            <person name="Scheremetjew M."/>
            <person name="Finn R."/>
            <person name="Kale V."/>
            <person name="Holt S."/>
            <person name="Cochrane G."/>
            <person name="Meng A."/>
            <person name="Brown T."/>
            <person name="Cohen L."/>
        </authorList>
    </citation>
    <scope>NUCLEOTIDE SEQUENCE</scope>
    <source>
        <strain evidence="10">CCMP2084</strain>
    </source>
</reference>
<evidence type="ECO:0000259" key="9">
    <source>
        <dbReference type="Pfam" id="PF00266"/>
    </source>
</evidence>
<dbReference type="GO" id="GO:0019265">
    <property type="term" value="P:glycine biosynthetic process, by transamination of glyoxylate"/>
    <property type="evidence" value="ECO:0007669"/>
    <property type="project" value="TreeGrafter"/>
</dbReference>
<dbReference type="InterPro" id="IPR024169">
    <property type="entry name" value="SP_NH2Trfase/AEP_transaminase"/>
</dbReference>
<dbReference type="InterPro" id="IPR015422">
    <property type="entry name" value="PyrdxlP-dep_Trfase_small"/>
</dbReference>
<feature type="domain" description="Aminotransferase class V" evidence="9">
    <location>
        <begin position="47"/>
        <end position="322"/>
    </location>
</feature>
<evidence type="ECO:0000256" key="6">
    <source>
        <dbReference type="ARBA" id="ARBA00022898"/>
    </source>
</evidence>
<feature type="binding site" evidence="7">
    <location>
        <position position="335"/>
    </location>
    <ligand>
        <name>substrate</name>
    </ligand>
</feature>
<keyword evidence="6 8" id="KW-0663">Pyridoxal phosphate</keyword>
<evidence type="ECO:0000256" key="5">
    <source>
        <dbReference type="ARBA" id="ARBA00022679"/>
    </source>
</evidence>
<dbReference type="PANTHER" id="PTHR21152">
    <property type="entry name" value="AMINOTRANSFERASE CLASS V"/>
    <property type="match status" value="1"/>
</dbReference>
<dbReference type="InterPro" id="IPR015424">
    <property type="entry name" value="PyrdxlP-dep_Trfase"/>
</dbReference>
<organism evidence="10">
    <name type="scientific">Attheya septentrionalis</name>
    <dbReference type="NCBI Taxonomy" id="420275"/>
    <lineage>
        <taxon>Eukaryota</taxon>
        <taxon>Sar</taxon>
        <taxon>Stramenopiles</taxon>
        <taxon>Ochrophyta</taxon>
        <taxon>Bacillariophyta</taxon>
        <taxon>Coscinodiscophyceae</taxon>
        <taxon>Chaetocerotophycidae</taxon>
        <taxon>Chaetocerotales</taxon>
        <taxon>Attheyaceae</taxon>
        <taxon>Attheya</taxon>
    </lineage>
</organism>
<proteinExistence type="inferred from homology"/>
<keyword evidence="5" id="KW-0808">Transferase</keyword>
<evidence type="ECO:0000256" key="3">
    <source>
        <dbReference type="ARBA" id="ARBA00013049"/>
    </source>
</evidence>
<dbReference type="Gene3D" id="3.90.1150.10">
    <property type="entry name" value="Aspartate Aminotransferase, domain 1"/>
    <property type="match status" value="1"/>
</dbReference>
<dbReference type="GO" id="GO:0005777">
    <property type="term" value="C:peroxisome"/>
    <property type="evidence" value="ECO:0007669"/>
    <property type="project" value="TreeGrafter"/>
</dbReference>
<dbReference type="Gene3D" id="3.40.640.10">
    <property type="entry name" value="Type I PLP-dependent aspartate aminotransferase-like (Major domain)"/>
    <property type="match status" value="1"/>
</dbReference>
<evidence type="ECO:0000313" key="10">
    <source>
        <dbReference type="EMBL" id="CAD9814496.1"/>
    </source>
</evidence>
<dbReference type="SUPFAM" id="SSF53383">
    <property type="entry name" value="PLP-dependent transferases"/>
    <property type="match status" value="1"/>
</dbReference>
<protein>
    <recommendedName>
        <fullName evidence="3">alanine--glyoxylate transaminase</fullName>
        <ecNumber evidence="3">2.6.1.44</ecNumber>
    </recommendedName>
</protein>
<comment type="cofactor">
    <cofactor evidence="1 8">
        <name>pyridoxal 5'-phosphate</name>
        <dbReference type="ChEBI" id="CHEBI:597326"/>
    </cofactor>
</comment>
<evidence type="ECO:0000256" key="4">
    <source>
        <dbReference type="ARBA" id="ARBA00022576"/>
    </source>
</evidence>
<dbReference type="EMBL" id="HBHQ01009355">
    <property type="protein sequence ID" value="CAD9814496.1"/>
    <property type="molecule type" value="Transcribed_RNA"/>
</dbReference>
<feature type="modified residue" description="N6-(pyridoxal phosphate)lysine" evidence="8">
    <location>
        <position position="192"/>
    </location>
</feature>
<sequence length="368" mass="39598">MRHIPMYHLVPGPTKVSPLVLNAFVENLASSDTEDEFWDDYIGLQNALQKILHTSNDIAIMSGEGMVILWGAIKSVLRPGDKVVSVVNGLYGEGFAQMAEGMGATVHRVEFPWDGAVNNSEVIKVIKEVNPRLVTMVHCETPTGCLNDLSGVGPATTECGGLFLVDFVSSAGGVHLNVDAEQIDIGLLGSQKVISAPPALAFATVSPRAWDVISVVKYSGYDAFLPFKDTGRGTGKLLPYTHNWHAIVATRIACEQLIGEGGEAVQERHMVARDVCLSSGKDMNLRLYNAESPSPTVTAFYVPDDIEWSVLDKALRVKGVVVGGSYGNLNGKVFRIGHMGTQASKELIQEAMSVLSETLAEIRSSKSV</sequence>
<dbReference type="Pfam" id="PF00266">
    <property type="entry name" value="Aminotran_5"/>
    <property type="match status" value="1"/>
</dbReference>
<dbReference type="InterPro" id="IPR015421">
    <property type="entry name" value="PyrdxlP-dep_Trfase_major"/>
</dbReference>
<dbReference type="GO" id="GO:0008453">
    <property type="term" value="F:alanine-glyoxylate transaminase activity"/>
    <property type="evidence" value="ECO:0007669"/>
    <property type="project" value="UniProtKB-EC"/>
</dbReference>
<dbReference type="InterPro" id="IPR000192">
    <property type="entry name" value="Aminotrans_V_dom"/>
</dbReference>
<gene>
    <name evidence="10" type="ORF">ASEP1449_LOCUS6321</name>
</gene>